<dbReference type="Pfam" id="PF03413">
    <property type="entry name" value="PepSY"/>
    <property type="match status" value="3"/>
</dbReference>
<feature type="domain" description="PepSY" evidence="2">
    <location>
        <begin position="34"/>
        <end position="89"/>
    </location>
</feature>
<reference evidence="3 4" key="1">
    <citation type="submission" date="2014-06" db="EMBL/GenBank/DDBJ databases">
        <title>Draft genome sequence of Bacillus manliponensis JCM 15802 (MCCC 1A00708).</title>
        <authorList>
            <person name="Lai Q."/>
            <person name="Liu Y."/>
            <person name="Shao Z."/>
        </authorList>
    </citation>
    <scope>NUCLEOTIDE SEQUENCE [LARGE SCALE GENOMIC DNA]</scope>
    <source>
        <strain evidence="3 4">JCM 15802</strain>
    </source>
</reference>
<comment type="caution">
    <text evidence="3">The sequence shown here is derived from an EMBL/GenBank/DDBJ whole genome shotgun (WGS) entry which is preliminary data.</text>
</comment>
<dbReference type="EMBL" id="JOTN01000015">
    <property type="protein sequence ID" value="KEK18295.1"/>
    <property type="molecule type" value="Genomic_DNA"/>
</dbReference>
<evidence type="ECO:0000313" key="4">
    <source>
        <dbReference type="Proteomes" id="UP000027822"/>
    </source>
</evidence>
<dbReference type="eggNOG" id="COG3212">
    <property type="taxonomic scope" value="Bacteria"/>
</dbReference>
<feature type="compositionally biased region" description="Low complexity" evidence="1">
    <location>
        <begin position="247"/>
        <end position="281"/>
    </location>
</feature>
<evidence type="ECO:0000256" key="1">
    <source>
        <dbReference type="SAM" id="MobiDB-lite"/>
    </source>
</evidence>
<feature type="domain" description="PepSY" evidence="2">
    <location>
        <begin position="174"/>
        <end position="230"/>
    </location>
</feature>
<sequence length="312" mass="34054">MKKGWIIAIAIFITVVCAGFGTQHIMANQNNEQLTKEEVKEIVHKQYKGTFQSIKLVGKDDKKVYEIIMETKQGTYKVVVDAYSGEIINLKEIERKKEKKITEEKAKEIALAEVAGTFKTIKLEDREGTAVYIVEIETEPGIVTVVEVEAKKGAIIGQYVNTEHEPEQPPQTVITEQQAKDIAVQSVPGAAVSYVSTAETNTGLAYKVTLQHGTQQIDVLVHSITGEVVAKTTISTGDDDDDDNETNQPASGGQNQQNNNQPSQQPSHNNGSNQQNNNNQPSTPPPSQGQQDDDDDGGDDQDDSGDDDGDDD</sequence>
<feature type="compositionally biased region" description="Acidic residues" evidence="1">
    <location>
        <begin position="291"/>
        <end position="312"/>
    </location>
</feature>
<dbReference type="Gene3D" id="3.10.450.40">
    <property type="match status" value="3"/>
</dbReference>
<dbReference type="STRING" id="574376.BAMA_05800"/>
<keyword evidence="4" id="KW-1185">Reference proteome</keyword>
<dbReference type="AlphaFoldDB" id="A0A073JVH2"/>
<dbReference type="RefSeq" id="WP_034641162.1">
    <property type="nucleotide sequence ID" value="NZ_CBCSJC010000011.1"/>
</dbReference>
<dbReference type="InterPro" id="IPR025711">
    <property type="entry name" value="PepSY"/>
</dbReference>
<evidence type="ECO:0000259" key="2">
    <source>
        <dbReference type="Pfam" id="PF03413"/>
    </source>
</evidence>
<protein>
    <recommendedName>
        <fullName evidence="2">PepSY domain-containing protein</fullName>
    </recommendedName>
</protein>
<gene>
    <name evidence="3" type="ORF">BAMA_05800</name>
</gene>
<dbReference type="Proteomes" id="UP000027822">
    <property type="component" value="Unassembled WGS sequence"/>
</dbReference>
<name>A0A073JVH2_9BACI</name>
<feature type="region of interest" description="Disordered" evidence="1">
    <location>
        <begin position="233"/>
        <end position="312"/>
    </location>
</feature>
<dbReference type="OrthoDB" id="5361545at2"/>
<organism evidence="3 4">
    <name type="scientific">Bacillus manliponensis</name>
    <dbReference type="NCBI Taxonomy" id="574376"/>
    <lineage>
        <taxon>Bacteria</taxon>
        <taxon>Bacillati</taxon>
        <taxon>Bacillota</taxon>
        <taxon>Bacilli</taxon>
        <taxon>Bacillales</taxon>
        <taxon>Bacillaceae</taxon>
        <taxon>Bacillus</taxon>
        <taxon>Bacillus cereus group</taxon>
    </lineage>
</organism>
<feature type="domain" description="PepSY" evidence="2">
    <location>
        <begin position="100"/>
        <end position="159"/>
    </location>
</feature>
<evidence type="ECO:0000313" key="3">
    <source>
        <dbReference type="EMBL" id="KEK18295.1"/>
    </source>
</evidence>
<proteinExistence type="predicted"/>
<accession>A0A073JVH2</accession>